<name>X1STG8_9ZZZZ</name>
<reference evidence="1" key="1">
    <citation type="journal article" date="2014" name="Front. Microbiol.">
        <title>High frequency of phylogenetically diverse reductive dehalogenase-homologous genes in deep subseafloor sedimentary metagenomes.</title>
        <authorList>
            <person name="Kawai M."/>
            <person name="Futagami T."/>
            <person name="Toyoda A."/>
            <person name="Takaki Y."/>
            <person name="Nishi S."/>
            <person name="Hori S."/>
            <person name="Arai W."/>
            <person name="Tsubouchi T."/>
            <person name="Morono Y."/>
            <person name="Uchiyama I."/>
            <person name="Ito T."/>
            <person name="Fujiyama A."/>
            <person name="Inagaki F."/>
            <person name="Takami H."/>
        </authorList>
    </citation>
    <scope>NUCLEOTIDE SEQUENCE</scope>
    <source>
        <strain evidence="1">Expedition CK06-06</strain>
    </source>
</reference>
<proteinExistence type="predicted"/>
<evidence type="ECO:0000313" key="1">
    <source>
        <dbReference type="EMBL" id="GAI71109.1"/>
    </source>
</evidence>
<sequence>MSNNKLLEKFEELEKPVKIQDLKPPKPIIIEEVPEEEFFIDFNRIANNSSFQRFILETIKTCVPHLKSVSVRTSKDIMSKNFSNKITEIGQAVKVYDEIREIGRGSHQDFREVVSELKEALAKRKAKIEIKVQD</sequence>
<gene>
    <name evidence="1" type="ORF">S12H4_03370</name>
</gene>
<comment type="caution">
    <text evidence="1">The sequence shown here is derived from an EMBL/GenBank/DDBJ whole genome shotgun (WGS) entry which is preliminary data.</text>
</comment>
<organism evidence="1">
    <name type="scientific">marine sediment metagenome</name>
    <dbReference type="NCBI Taxonomy" id="412755"/>
    <lineage>
        <taxon>unclassified sequences</taxon>
        <taxon>metagenomes</taxon>
        <taxon>ecological metagenomes</taxon>
    </lineage>
</organism>
<accession>X1STG8</accession>
<dbReference type="EMBL" id="BARW01000936">
    <property type="protein sequence ID" value="GAI71109.1"/>
    <property type="molecule type" value="Genomic_DNA"/>
</dbReference>
<protein>
    <submittedName>
        <fullName evidence="1">Uncharacterized protein</fullName>
    </submittedName>
</protein>
<dbReference type="AlphaFoldDB" id="X1STG8"/>